<dbReference type="EMBL" id="LAZR01066019">
    <property type="protein sequence ID" value="KKK54388.1"/>
    <property type="molecule type" value="Genomic_DNA"/>
</dbReference>
<evidence type="ECO:0008006" key="2">
    <source>
        <dbReference type="Google" id="ProtNLM"/>
    </source>
</evidence>
<feature type="non-terminal residue" evidence="1">
    <location>
        <position position="110"/>
    </location>
</feature>
<dbReference type="InterPro" id="IPR012337">
    <property type="entry name" value="RNaseH-like_sf"/>
</dbReference>
<sequence>MAFDVSGSCTGWCYGEDSTLTDWGKFISKLNRPRSQRLYDFYEWASVLINEFQPDIILIEKPYLGRNSNVLVSLSKFISALEIATFAACEETIKDDWFIDPKLVKKTLEL</sequence>
<dbReference type="InterPro" id="IPR036397">
    <property type="entry name" value="RNaseH_sf"/>
</dbReference>
<dbReference type="Gene3D" id="3.30.420.10">
    <property type="entry name" value="Ribonuclease H-like superfamily/Ribonuclease H"/>
    <property type="match status" value="1"/>
</dbReference>
<dbReference type="SUPFAM" id="SSF53098">
    <property type="entry name" value="Ribonuclease H-like"/>
    <property type="match status" value="1"/>
</dbReference>
<accession>A0A0F8WCW9</accession>
<reference evidence="1" key="1">
    <citation type="journal article" date="2015" name="Nature">
        <title>Complex archaea that bridge the gap between prokaryotes and eukaryotes.</title>
        <authorList>
            <person name="Spang A."/>
            <person name="Saw J.H."/>
            <person name="Jorgensen S.L."/>
            <person name="Zaremba-Niedzwiedzka K."/>
            <person name="Martijn J."/>
            <person name="Lind A.E."/>
            <person name="van Eijk R."/>
            <person name="Schleper C."/>
            <person name="Guy L."/>
            <person name="Ettema T.J."/>
        </authorList>
    </citation>
    <scope>NUCLEOTIDE SEQUENCE</scope>
</reference>
<dbReference type="AlphaFoldDB" id="A0A0F8WCW9"/>
<organism evidence="1">
    <name type="scientific">marine sediment metagenome</name>
    <dbReference type="NCBI Taxonomy" id="412755"/>
    <lineage>
        <taxon>unclassified sequences</taxon>
        <taxon>metagenomes</taxon>
        <taxon>ecological metagenomes</taxon>
    </lineage>
</organism>
<name>A0A0F8WCW9_9ZZZZ</name>
<proteinExistence type="predicted"/>
<comment type="caution">
    <text evidence="1">The sequence shown here is derived from an EMBL/GenBank/DDBJ whole genome shotgun (WGS) entry which is preliminary data.</text>
</comment>
<dbReference type="GO" id="GO:0003676">
    <property type="term" value="F:nucleic acid binding"/>
    <property type="evidence" value="ECO:0007669"/>
    <property type="project" value="InterPro"/>
</dbReference>
<protein>
    <recommendedName>
        <fullName evidence="2">Holliday junction resolvase RuvC</fullName>
    </recommendedName>
</protein>
<evidence type="ECO:0000313" key="1">
    <source>
        <dbReference type="EMBL" id="KKK54388.1"/>
    </source>
</evidence>
<gene>
    <name evidence="1" type="ORF">LCGC14_3085240</name>
</gene>